<comment type="similarity">
    <text evidence="1">Belongs to the strumpellin family.</text>
</comment>
<dbReference type="GO" id="GO:0140285">
    <property type="term" value="P:endosome fission"/>
    <property type="evidence" value="ECO:0007669"/>
    <property type="project" value="TreeGrafter"/>
</dbReference>
<accession>A0A0D8XG88</accession>
<evidence type="ECO:0000313" key="3">
    <source>
        <dbReference type="Proteomes" id="UP000053766"/>
    </source>
</evidence>
<dbReference type="PANTHER" id="PTHR15691:SF6">
    <property type="entry name" value="WASH COMPLEX SUBUNIT 5"/>
    <property type="match status" value="1"/>
</dbReference>
<dbReference type="GO" id="GO:0007032">
    <property type="term" value="P:endosome organization"/>
    <property type="evidence" value="ECO:0007669"/>
    <property type="project" value="TreeGrafter"/>
</dbReference>
<dbReference type="GO" id="GO:0051125">
    <property type="term" value="P:regulation of actin nucleation"/>
    <property type="evidence" value="ECO:0007669"/>
    <property type="project" value="TreeGrafter"/>
</dbReference>
<evidence type="ECO:0000313" key="2">
    <source>
        <dbReference type="EMBL" id="KJH41391.1"/>
    </source>
</evidence>
<dbReference type="Pfam" id="PF10266">
    <property type="entry name" value="Strumpellin"/>
    <property type="match status" value="1"/>
</dbReference>
<protein>
    <submittedName>
        <fullName evidence="2">Uncharacterized protein</fullName>
    </submittedName>
</protein>
<dbReference type="STRING" id="29172.A0A0D8XG88"/>
<dbReference type="AlphaFoldDB" id="A0A0D8XG88"/>
<dbReference type="Proteomes" id="UP000053766">
    <property type="component" value="Unassembled WGS sequence"/>
</dbReference>
<dbReference type="InterPro" id="IPR019393">
    <property type="entry name" value="WASH_strumpellin"/>
</dbReference>
<organism evidence="2 3">
    <name type="scientific">Dictyocaulus viviparus</name>
    <name type="common">Bovine lungworm</name>
    <dbReference type="NCBI Taxonomy" id="29172"/>
    <lineage>
        <taxon>Eukaryota</taxon>
        <taxon>Metazoa</taxon>
        <taxon>Ecdysozoa</taxon>
        <taxon>Nematoda</taxon>
        <taxon>Chromadorea</taxon>
        <taxon>Rhabditida</taxon>
        <taxon>Rhabditina</taxon>
        <taxon>Rhabditomorpha</taxon>
        <taxon>Strongyloidea</taxon>
        <taxon>Metastrongylidae</taxon>
        <taxon>Dictyocaulus</taxon>
    </lineage>
</organism>
<dbReference type="PANTHER" id="PTHR15691">
    <property type="entry name" value="WASH COMPLEX SUBUNIT 5"/>
    <property type="match status" value="1"/>
</dbReference>
<dbReference type="GO" id="GO:0005768">
    <property type="term" value="C:endosome"/>
    <property type="evidence" value="ECO:0007669"/>
    <property type="project" value="TreeGrafter"/>
</dbReference>
<dbReference type="EMBL" id="KN716834">
    <property type="protein sequence ID" value="KJH41391.1"/>
    <property type="molecule type" value="Genomic_DNA"/>
</dbReference>
<dbReference type="GO" id="GO:0030041">
    <property type="term" value="P:actin filament polymerization"/>
    <property type="evidence" value="ECO:0007669"/>
    <property type="project" value="TreeGrafter"/>
</dbReference>
<keyword evidence="3" id="KW-1185">Reference proteome</keyword>
<reference evidence="3" key="2">
    <citation type="journal article" date="2016" name="Sci. Rep.">
        <title>Dictyocaulus viviparus genome, variome and transcriptome elucidate lungworm biology and support future intervention.</title>
        <authorList>
            <person name="McNulty S.N."/>
            <person name="Strube C."/>
            <person name="Rosa B.A."/>
            <person name="Martin J.C."/>
            <person name="Tyagi R."/>
            <person name="Choi Y.J."/>
            <person name="Wang Q."/>
            <person name="Hallsworth Pepin K."/>
            <person name="Zhang X."/>
            <person name="Ozersky P."/>
            <person name="Wilson R.K."/>
            <person name="Sternberg P.W."/>
            <person name="Gasser R.B."/>
            <person name="Mitreva M."/>
        </authorList>
    </citation>
    <scope>NUCLEOTIDE SEQUENCE [LARGE SCALE GENOMIC DNA]</scope>
    <source>
        <strain evidence="3">HannoverDv2000</strain>
    </source>
</reference>
<dbReference type="OrthoDB" id="565118at2759"/>
<gene>
    <name evidence="2" type="ORF">DICVIV_12636</name>
</gene>
<evidence type="ECO:0000256" key="1">
    <source>
        <dbReference type="ARBA" id="ARBA00006224"/>
    </source>
</evidence>
<proteinExistence type="inferred from homology"/>
<sequence>MENEAFLSKAKEEANAIMAEIVRLASFVPQEFINPNSSEFKPLIMGFDYFARAPYYEKLIEGREDLQDDFYNRNGDILSQFSTLFQTLATFLCSLKEYIDQVANERIGRSYLDVVDMEILFHIGLVLLYFEKFLPSAVAERIYVAVYRNRRLKINESFVDKCLSCCENIYKEGVNDFVKLHVDKNLLSKWMFVFLLFKPAIMKTEAVKMRKIVEDFFRDDWVLQLGLGLNVNLIEKWQHYRAALTAITSKVDVKKAKQLALDHYNTLEKLTIPQV</sequence>
<name>A0A0D8XG88_DICVI</name>
<reference evidence="2 3" key="1">
    <citation type="submission" date="2013-11" db="EMBL/GenBank/DDBJ databases">
        <title>Draft genome of the bovine lungworm Dictyocaulus viviparus.</title>
        <authorList>
            <person name="Mitreva M."/>
        </authorList>
    </citation>
    <scope>NUCLEOTIDE SEQUENCE [LARGE SCALE GENOMIC DNA]</scope>
    <source>
        <strain evidence="2 3">HannoverDv2000</strain>
    </source>
</reference>
<dbReference type="GO" id="GO:0071203">
    <property type="term" value="C:WASH complex"/>
    <property type="evidence" value="ECO:0007669"/>
    <property type="project" value="InterPro"/>
</dbReference>